<dbReference type="Proteomes" id="UP000442469">
    <property type="component" value="Unassembled WGS sequence"/>
</dbReference>
<dbReference type="GeneID" id="77009527"/>
<dbReference type="PANTHER" id="PTHR34351:SF2">
    <property type="entry name" value="DUF58 DOMAIN-CONTAINING PROTEIN"/>
    <property type="match status" value="1"/>
</dbReference>
<keyword evidence="5" id="KW-1185">Reference proteome</keyword>
<keyword evidence="2" id="KW-0812">Transmembrane</keyword>
<gene>
    <name evidence="3" type="ORF">DJ90_4135</name>
    <name evidence="4" type="ORF">GNQ08_21820</name>
</gene>
<evidence type="ECO:0000256" key="1">
    <source>
        <dbReference type="SAM" id="MobiDB-lite"/>
    </source>
</evidence>
<reference evidence="3 5" key="1">
    <citation type="submission" date="2014-04" db="EMBL/GenBank/DDBJ databases">
        <authorList>
            <person name="Bishop-Lilly K.A."/>
            <person name="Broomall S.M."/>
            <person name="Chain P.S."/>
            <person name="Chertkov O."/>
            <person name="Coyne S.R."/>
            <person name="Daligault H.E."/>
            <person name="Davenport K.W."/>
            <person name="Erkkila T."/>
            <person name="Frey K.G."/>
            <person name="Gibbons H.S."/>
            <person name="Gu W."/>
            <person name="Jaissle J."/>
            <person name="Johnson S.L."/>
            <person name="Koroleva G.I."/>
            <person name="Ladner J.T."/>
            <person name="Lo C.-C."/>
            <person name="Minogue T.D."/>
            <person name="Munk C."/>
            <person name="Palacios G.F."/>
            <person name="Redden C.L."/>
            <person name="Rosenzweig C.N."/>
            <person name="Scholz M.B."/>
            <person name="Teshima H."/>
            <person name="Xu Y."/>
        </authorList>
    </citation>
    <scope>NUCLEOTIDE SEQUENCE [LARGE SCALE GENOMIC DNA]</scope>
    <source>
        <strain evidence="3 5">8244</strain>
    </source>
</reference>
<dbReference type="Proteomes" id="UP000029278">
    <property type="component" value="Unassembled WGS sequence"/>
</dbReference>
<dbReference type="OrthoDB" id="140416at2"/>
<protein>
    <submittedName>
        <fullName evidence="4">DUF58 domain-containing protein</fullName>
    </submittedName>
</protein>
<dbReference type="EMBL" id="WNZZ01000020">
    <property type="protein sequence ID" value="MUG25007.1"/>
    <property type="molecule type" value="Genomic_DNA"/>
</dbReference>
<keyword evidence="2" id="KW-0472">Membrane</keyword>
<proteinExistence type="predicted"/>
<dbReference type="AlphaFoldDB" id="A0A090ZQQ6"/>
<dbReference type="RefSeq" id="WP_036626116.1">
    <property type="nucleotide sequence ID" value="NZ_BGML01000012.1"/>
</dbReference>
<name>A0A090ZQQ6_PAEMA</name>
<keyword evidence="2" id="KW-1133">Transmembrane helix</keyword>
<sequence length="435" mass="47126">MRSGIWRWAAALTATGLLTAWYLWRGGASSFFLALLPWFVMLQGALALWCGPKRMKVVRSWEPDRPADGDGLAMKLTVTCLSGLPPLWLHVEDELAAEVSLVRNSGRAGKLYFSGFSRVYSGTYHMEEINRGIYENIAVRLTWGDALGWFKRSLRVETEDILIVPPRPLSSYPSQTPEAYGDHESGGGPYRQQAAAPSAPGRLRPYMTGDPLRRIHWKHSAKTGTLLTRIPEEQGNVPRYLLLGTDEADYAVPRDQVDGQRRSAGKERSAAAPAAWAAEADRFELAVSAAASWLQREARYGKPGELLLSHGGMDGIAALSGYEGLAHGMELLAGVDLGKGMSAEAVLERDWPELSAQGRSVTVITGQLRPGLTEAALRLAEAGVSAELWCACPPAGAELDGALASRLRQHGVAVFGLTPRHLGLPRKEGAEHASA</sequence>
<feature type="region of interest" description="Disordered" evidence="1">
    <location>
        <begin position="166"/>
        <end position="205"/>
    </location>
</feature>
<dbReference type="HOGENOM" id="CLU_582458_0_0_9"/>
<dbReference type="STRING" id="44252.DJ90_4135"/>
<feature type="transmembrane region" description="Helical" evidence="2">
    <location>
        <begin position="30"/>
        <end position="50"/>
    </location>
</feature>
<accession>A0A090ZQQ6</accession>
<dbReference type="PATRIC" id="fig|44252.3.peg.4109"/>
<reference evidence="4 6" key="2">
    <citation type="submission" date="2019-11" db="EMBL/GenBank/DDBJ databases">
        <title>Draft genome sequences of five Paenibacillus species of dairy origin.</title>
        <authorList>
            <person name="Olajide A.M."/>
            <person name="Chen S."/>
            <person name="Lapointe G."/>
        </authorList>
    </citation>
    <scope>NUCLEOTIDE SEQUENCE [LARGE SCALE GENOMIC DNA]</scope>
    <source>
        <strain evidence="4 6">3CT49</strain>
    </source>
</reference>
<evidence type="ECO:0000256" key="2">
    <source>
        <dbReference type="SAM" id="Phobius"/>
    </source>
</evidence>
<comment type="caution">
    <text evidence="3">The sequence shown here is derived from an EMBL/GenBank/DDBJ whole genome shotgun (WGS) entry which is preliminary data.</text>
</comment>
<evidence type="ECO:0000313" key="4">
    <source>
        <dbReference type="EMBL" id="MUG25007.1"/>
    </source>
</evidence>
<dbReference type="PANTHER" id="PTHR34351">
    <property type="entry name" value="SLR1927 PROTEIN-RELATED"/>
    <property type="match status" value="1"/>
</dbReference>
<dbReference type="EMBL" id="JMQA01000037">
    <property type="protein sequence ID" value="KFN06476.1"/>
    <property type="molecule type" value="Genomic_DNA"/>
</dbReference>
<organism evidence="3 5">
    <name type="scientific">Paenibacillus macerans</name>
    <name type="common">Bacillus macerans</name>
    <dbReference type="NCBI Taxonomy" id="44252"/>
    <lineage>
        <taxon>Bacteria</taxon>
        <taxon>Bacillati</taxon>
        <taxon>Bacillota</taxon>
        <taxon>Bacilli</taxon>
        <taxon>Bacillales</taxon>
        <taxon>Paenibacillaceae</taxon>
        <taxon>Paenibacillus</taxon>
    </lineage>
</organism>
<evidence type="ECO:0000313" key="5">
    <source>
        <dbReference type="Proteomes" id="UP000029278"/>
    </source>
</evidence>
<evidence type="ECO:0000313" key="3">
    <source>
        <dbReference type="EMBL" id="KFN06476.1"/>
    </source>
</evidence>
<feature type="transmembrane region" description="Helical" evidence="2">
    <location>
        <begin position="5"/>
        <end position="24"/>
    </location>
</feature>
<evidence type="ECO:0000313" key="6">
    <source>
        <dbReference type="Proteomes" id="UP000442469"/>
    </source>
</evidence>